<dbReference type="Gene3D" id="3.30.60.20">
    <property type="match status" value="1"/>
</dbReference>
<protein>
    <submittedName>
        <fullName evidence="11">CIT protein</fullName>
    </submittedName>
    <submittedName>
        <fullName evidence="13">Citron Rho-interacting kinase</fullName>
    </submittedName>
</protein>
<evidence type="ECO:0000256" key="7">
    <source>
        <dbReference type="SAM" id="MobiDB-lite"/>
    </source>
</evidence>
<comment type="catalytic activity">
    <reaction evidence="5">
        <text>L-seryl-[protein] + ATP = O-phospho-L-seryl-[protein] + ADP + H(+)</text>
        <dbReference type="Rhea" id="RHEA:17989"/>
        <dbReference type="Rhea" id="RHEA-COMP:9863"/>
        <dbReference type="Rhea" id="RHEA-COMP:11604"/>
        <dbReference type="ChEBI" id="CHEBI:15378"/>
        <dbReference type="ChEBI" id="CHEBI:29999"/>
        <dbReference type="ChEBI" id="CHEBI:30616"/>
        <dbReference type="ChEBI" id="CHEBI:83421"/>
        <dbReference type="ChEBI" id="CHEBI:456216"/>
        <dbReference type="EC" id="2.7.11.1"/>
    </reaction>
</comment>
<evidence type="ECO:0000256" key="6">
    <source>
        <dbReference type="SAM" id="Coils"/>
    </source>
</evidence>
<dbReference type="PROSITE" id="PS00479">
    <property type="entry name" value="ZF_DAG_PE_1"/>
    <property type="match status" value="1"/>
</dbReference>
<keyword evidence="13" id="KW-0808">Transferase</keyword>
<reference evidence="13" key="2">
    <citation type="submission" date="2025-04" db="UniProtKB">
        <authorList>
            <consortium name="RefSeq"/>
        </authorList>
    </citation>
    <scope>IDENTIFICATION</scope>
    <source>
        <strain evidence="13">USDA-PBARC FA_bdor</strain>
        <tissue evidence="13">Whole organism</tissue>
    </source>
</reference>
<feature type="compositionally biased region" description="Low complexity" evidence="7">
    <location>
        <begin position="482"/>
        <end position="493"/>
    </location>
</feature>
<feature type="coiled-coil region" evidence="6">
    <location>
        <begin position="291"/>
        <end position="350"/>
    </location>
</feature>
<dbReference type="PANTHER" id="PTHR22988">
    <property type="entry name" value="MYOTONIC DYSTROPHY S/T KINASE-RELATED"/>
    <property type="match status" value="1"/>
</dbReference>
<dbReference type="SMART" id="SM00036">
    <property type="entry name" value="CNH"/>
    <property type="match status" value="1"/>
</dbReference>
<feature type="region of interest" description="Disordered" evidence="7">
    <location>
        <begin position="1"/>
        <end position="49"/>
    </location>
</feature>
<dbReference type="Proteomes" id="UP000694866">
    <property type="component" value="Unplaced"/>
</dbReference>
<evidence type="ECO:0000256" key="4">
    <source>
        <dbReference type="ARBA" id="ARBA00047899"/>
    </source>
</evidence>
<dbReference type="PROSITE" id="PS50081">
    <property type="entry name" value="ZF_DAG_PE_2"/>
    <property type="match status" value="1"/>
</dbReference>
<dbReference type="EMBL" id="GBYB01011795">
    <property type="protein sequence ID" value="JAG81562.1"/>
    <property type="molecule type" value="Transcribed_RNA"/>
</dbReference>
<dbReference type="SMART" id="SM00233">
    <property type="entry name" value="PH"/>
    <property type="match status" value="1"/>
</dbReference>
<evidence type="ECO:0000259" key="10">
    <source>
        <dbReference type="PROSITE" id="PS50219"/>
    </source>
</evidence>
<dbReference type="GO" id="GO:0005856">
    <property type="term" value="C:cytoskeleton"/>
    <property type="evidence" value="ECO:0007669"/>
    <property type="project" value="TreeGrafter"/>
</dbReference>
<dbReference type="KEGG" id="fas:105272764"/>
<feature type="region of interest" description="Disordered" evidence="7">
    <location>
        <begin position="476"/>
        <end position="499"/>
    </location>
</feature>
<feature type="coiled-coil region" evidence="6">
    <location>
        <begin position="63"/>
        <end position="186"/>
    </location>
</feature>
<feature type="region of interest" description="Disordered" evidence="7">
    <location>
        <begin position="986"/>
        <end position="1007"/>
    </location>
</feature>
<feature type="compositionally biased region" description="Basic and acidic residues" evidence="7">
    <location>
        <begin position="28"/>
        <end position="44"/>
    </location>
</feature>
<dbReference type="Gene3D" id="2.30.29.30">
    <property type="entry name" value="Pleckstrin-homology domain (PH domain)/Phosphotyrosine-binding domain (PTB)"/>
    <property type="match status" value="1"/>
</dbReference>
<dbReference type="InterPro" id="IPR046349">
    <property type="entry name" value="C1-like_sf"/>
</dbReference>
<dbReference type="Pfam" id="PF00130">
    <property type="entry name" value="C1_1"/>
    <property type="match status" value="1"/>
</dbReference>
<dbReference type="GeneID" id="105272764"/>
<dbReference type="Pfam" id="PF00169">
    <property type="entry name" value="PH"/>
    <property type="match status" value="1"/>
</dbReference>
<dbReference type="Pfam" id="PF00780">
    <property type="entry name" value="CNH"/>
    <property type="match status" value="1"/>
</dbReference>
<dbReference type="RefSeq" id="XP_011313291.1">
    <property type="nucleotide sequence ID" value="XM_011314989.1"/>
</dbReference>
<feature type="domain" description="Phorbol-ester/DAG-type" evidence="9">
    <location>
        <begin position="1027"/>
        <end position="1076"/>
    </location>
</feature>
<evidence type="ECO:0000259" key="9">
    <source>
        <dbReference type="PROSITE" id="PS50081"/>
    </source>
</evidence>
<gene>
    <name evidence="11" type="primary">CIT</name>
    <name evidence="13" type="synonym">LOC105272764</name>
    <name evidence="11" type="ORF">g.13753</name>
</gene>
<dbReference type="SUPFAM" id="SSF57997">
    <property type="entry name" value="Tropomyosin"/>
    <property type="match status" value="1"/>
</dbReference>
<evidence type="ECO:0000313" key="12">
    <source>
        <dbReference type="Proteomes" id="UP000694866"/>
    </source>
</evidence>
<organism evidence="11">
    <name type="scientific">Fopius arisanus</name>
    <dbReference type="NCBI Taxonomy" id="64838"/>
    <lineage>
        <taxon>Eukaryota</taxon>
        <taxon>Metazoa</taxon>
        <taxon>Ecdysozoa</taxon>
        <taxon>Arthropoda</taxon>
        <taxon>Hexapoda</taxon>
        <taxon>Insecta</taxon>
        <taxon>Pterygota</taxon>
        <taxon>Neoptera</taxon>
        <taxon>Endopterygota</taxon>
        <taxon>Hymenoptera</taxon>
        <taxon>Apocrita</taxon>
        <taxon>Ichneumonoidea</taxon>
        <taxon>Braconidae</taxon>
        <taxon>Opiinae</taxon>
        <taxon>Fopius</taxon>
    </lineage>
</organism>
<dbReference type="GO" id="GO:0005737">
    <property type="term" value="C:cytoplasm"/>
    <property type="evidence" value="ECO:0007669"/>
    <property type="project" value="TreeGrafter"/>
</dbReference>
<dbReference type="CDD" id="cd20814">
    <property type="entry name" value="CRIK"/>
    <property type="match status" value="1"/>
</dbReference>
<sequence>MLALPKTPTKMGKETLELSVSVRNKRKERPETSKKLLELPDKPHPSSSLVHLSNDKLELAIQLECKMKEIQQQQRRMLELQDKISTNTRLTLSREKSELAEKLERNMEELEEHQKKLLELNDKNAYDSQLTTNLELQLEEQTVKVEASNRERDKLERQLTSMKSDVASLQRTLQLERQERKDLEETALGLIRSAKQKWEAAEKDKLSRLNKHIETQTTRITELCTSNNEMSSKLQRAQCDLETANAELQKLRSFQAQYKQSLAKTRELRRQSVQGVENKLEEISVRAHNQLAEVRLKLEQEVAKNTELESTLRNERDANHCKLSRLNMALELAQSELKDLQEQLRSTQAMIPARDQEIATLKNQLKEKLNQMEGIHVAEQTISQLTEQLEKVQMENEQMKNQLESTRSDLNDTLLNLRRSENIADDLEKTAQDKAALQQRLQESRAKEDEQLRKVDTLEELLQCLQQSVAKLESENAVLKRSSSSIPSGSRVSTTKENSLKLSELEQQIERLEKQLETSRESAVAEREAARQTQRALWKKEKELSDANLDKRIALREAKTSEEKIKSLQEEKQRLTERLNKKYQEEEEKAKKLLSELESAKTSLAEITRESSRNKMQADSAQRALTQANKQIEELQSSSAGLRRELDAARKQARTSQDRVDSLNAENKRLTFAISKHNEVKSTLEAKLEELEQEAKADKVNIDLLKETCTVLEEQLTDYERLTSDHETRENTLVQEKMKLQKELEVLEQKLREAKSGQNEEKSKRLISEKAMQKLESETSEIETERDNLLTQRNEYKKLAQDLNQQVASLTSKCGQLECDIGELQRALESARAEAMIVKEESTDHLTRLHELKDINQDLMADLQSSIDQGQELRIRIAELESVLEEMRQFYNEHEMKSEGTRQQQTKLIDYLQLKLEECNKKKKTVCDRIFRTKQKDSVIPTGTGMPVGYRELENQLTRERAKVKALTEQLLVLKAAAVTSAPVSPTVDCKSAESKPQDSKKYQYSEQPDELLSRQTSLQRVRHNIPHRFNVELSMRAGKCAACLEPIQFGKRSAICSECQIMTHLKCSLLVPANCGLPGGLTRHLGKNWKASDESISTLSGSVQTLTIDEPDHAELESKNVKKKDGGAMESWVKVPGRGKASWERKYVRLEDSCLHVYEHEPSPGMSPINRMELTDKNGFTVIEDVHQAEVPGTAKSDIPFIFRVESNTFNTCWPTNRLDIMALSQVDKKSWLNALKSVASQNGVRGTAKNSMVQSVVRLEKNRLDLNCVIELEEEGVLLIGAEEGLYSYRPAVSKVLTAIRGVKRVHQLTVHPHLGLALMIAGEDRQLVSCDLRQLKSNALAADCSRPAINTKRILNGSESCHLYQLEEDLLCAATASQVILLKWKTDQVDGKFVPVRELETQEPCSCAIFTKDNLIVGCQKFFQIDLQNYGVDDFPEEDDSSVKAALAGVARLGIFPVAVLNVSNGSQVELLLCYNEFGVFVNENGRRTRMVDPTWSHLPFAFAFRKPYLFIVHFSSVEVIKLTLETFRSTNKSPERALIDLNNPRYLGLAGSRGIYVAVINSTLDIQRIDGVASILSRISDSLSSLDSLCNNDNDESSSEFSFTPSLMEALDNPAKKVHFADTRDN</sequence>
<feature type="coiled-coil region" evidence="6">
    <location>
        <begin position="227"/>
        <end position="254"/>
    </location>
</feature>
<dbReference type="SMART" id="SM00109">
    <property type="entry name" value="C1"/>
    <property type="match status" value="1"/>
</dbReference>
<dbReference type="GO" id="GO:0031032">
    <property type="term" value="P:actomyosin structure organization"/>
    <property type="evidence" value="ECO:0007669"/>
    <property type="project" value="TreeGrafter"/>
</dbReference>
<evidence type="ECO:0000313" key="11">
    <source>
        <dbReference type="EMBL" id="JAG81562.1"/>
    </source>
</evidence>
<dbReference type="PROSITE" id="PS50219">
    <property type="entry name" value="CNH"/>
    <property type="match status" value="1"/>
</dbReference>
<dbReference type="SUPFAM" id="SSF50729">
    <property type="entry name" value="PH domain-like"/>
    <property type="match status" value="1"/>
</dbReference>
<feature type="compositionally biased region" description="Basic and acidic residues" evidence="7">
    <location>
        <begin position="991"/>
        <end position="1004"/>
    </location>
</feature>
<feature type="domain" description="CNH" evidence="10">
    <location>
        <begin position="1265"/>
        <end position="1550"/>
    </location>
</feature>
<evidence type="ECO:0000259" key="8">
    <source>
        <dbReference type="PROSITE" id="PS50003"/>
    </source>
</evidence>
<evidence type="ECO:0000256" key="3">
    <source>
        <dbReference type="ARBA" id="ARBA00022833"/>
    </source>
</evidence>
<dbReference type="GO" id="GO:0046872">
    <property type="term" value="F:metal ion binding"/>
    <property type="evidence" value="ECO:0007669"/>
    <property type="project" value="UniProtKB-KW"/>
</dbReference>
<accession>A0A9R1UAN1</accession>
<name>A0A0C9RT21_9HYME</name>
<dbReference type="InterPro" id="IPR001180">
    <property type="entry name" value="CNH_dom"/>
</dbReference>
<dbReference type="GO" id="GO:0004674">
    <property type="term" value="F:protein serine/threonine kinase activity"/>
    <property type="evidence" value="ECO:0007669"/>
    <property type="project" value="UniProtKB-EC"/>
</dbReference>
<dbReference type="OrthoDB" id="5919042at2759"/>
<reference evidence="11" key="1">
    <citation type="submission" date="2015-01" db="EMBL/GenBank/DDBJ databases">
        <title>Transcriptome Assembly of Fopius arisanus.</title>
        <authorList>
            <person name="Geib S."/>
        </authorList>
    </citation>
    <scope>NUCLEOTIDE SEQUENCE</scope>
</reference>
<dbReference type="PROSITE" id="PS50003">
    <property type="entry name" value="PH_DOMAIN"/>
    <property type="match status" value="1"/>
</dbReference>
<evidence type="ECO:0000256" key="2">
    <source>
        <dbReference type="ARBA" id="ARBA00022723"/>
    </source>
</evidence>
<dbReference type="InterPro" id="IPR050839">
    <property type="entry name" value="Rho-assoc_Ser/Thr_Kinase"/>
</dbReference>
<evidence type="ECO:0000256" key="5">
    <source>
        <dbReference type="ARBA" id="ARBA00048679"/>
    </source>
</evidence>
<accession>A0A0C9RT21</accession>
<evidence type="ECO:0000313" key="13">
    <source>
        <dbReference type="RefSeq" id="XP_011313291.1"/>
    </source>
</evidence>
<dbReference type="SUPFAM" id="SSF57889">
    <property type="entry name" value="Cysteine-rich domain"/>
    <property type="match status" value="1"/>
</dbReference>
<feature type="domain" description="PH" evidence="8">
    <location>
        <begin position="1127"/>
        <end position="1242"/>
    </location>
</feature>
<keyword evidence="2" id="KW-0479">Metal-binding</keyword>
<dbReference type="InterPro" id="IPR011993">
    <property type="entry name" value="PH-like_dom_sf"/>
</dbReference>
<keyword evidence="3" id="KW-0862">Zinc</keyword>
<dbReference type="InterPro" id="IPR002219">
    <property type="entry name" value="PKC_DAG/PE"/>
</dbReference>
<dbReference type="PANTHER" id="PTHR22988:SF71">
    <property type="entry name" value="CITRON RHO-INTERACTING KINASE"/>
    <property type="match status" value="1"/>
</dbReference>
<dbReference type="InterPro" id="IPR001849">
    <property type="entry name" value="PH_domain"/>
</dbReference>
<keyword evidence="13" id="KW-0418">Kinase</keyword>
<evidence type="ECO:0000256" key="1">
    <source>
        <dbReference type="ARBA" id="ARBA00022553"/>
    </source>
</evidence>
<keyword evidence="1" id="KW-0597">Phosphoprotein</keyword>
<comment type="catalytic activity">
    <reaction evidence="4">
        <text>L-threonyl-[protein] + ATP = O-phospho-L-threonyl-[protein] + ADP + H(+)</text>
        <dbReference type="Rhea" id="RHEA:46608"/>
        <dbReference type="Rhea" id="RHEA-COMP:11060"/>
        <dbReference type="Rhea" id="RHEA-COMP:11605"/>
        <dbReference type="ChEBI" id="CHEBI:15378"/>
        <dbReference type="ChEBI" id="CHEBI:30013"/>
        <dbReference type="ChEBI" id="CHEBI:30616"/>
        <dbReference type="ChEBI" id="CHEBI:61977"/>
        <dbReference type="ChEBI" id="CHEBI:456216"/>
        <dbReference type="EC" id="2.7.11.1"/>
    </reaction>
</comment>
<keyword evidence="6" id="KW-0175">Coiled coil</keyword>
<proteinExistence type="predicted"/>
<keyword evidence="12" id="KW-1185">Reference proteome</keyword>